<dbReference type="Gene3D" id="1.10.340.70">
    <property type="match status" value="1"/>
</dbReference>
<dbReference type="InterPro" id="IPR027417">
    <property type="entry name" value="P-loop_NTPase"/>
</dbReference>
<dbReference type="GO" id="GO:0003950">
    <property type="term" value="F:NAD+ poly-ADP-ribosyltransferase activity"/>
    <property type="evidence" value="ECO:0007669"/>
    <property type="project" value="UniProtKB-UniRule"/>
</dbReference>
<evidence type="ECO:0000313" key="11">
    <source>
        <dbReference type="Proteomes" id="UP000095280"/>
    </source>
</evidence>
<dbReference type="InterPro" id="IPR000477">
    <property type="entry name" value="RT_dom"/>
</dbReference>
<evidence type="ECO:0000313" key="12">
    <source>
        <dbReference type="WBParaSite" id="maker-uti_cns_0049184-snap-gene-0.3-mRNA-1"/>
    </source>
</evidence>
<sequence length="3641" mass="404335">LEPVDVENADGPPFVAVAAEVASGGQRRVHFLEDEVEQAVVDGLGQGVPGVGGLRQVVGLIDRVAGRHNAPGGQRLDEAVGRHSEQAGELRHGLAARGLHPNRAVAPVLRVGLVLHVALRRSAAALHQIREVAQGALRQAQPFSFRLGQPRQHLVENVKVALPRLLVHNAALLQQVVPHAATGGVAFEVEHDVHVLAEPAGVVVPRCLRVAVGLQQAVLTDPPELELAADRSIDSAGSRRQISLAPPGPFTIDSDCHSTAQRWTAWTRRFATYINAAGITDKTRGQQLLLYAAGEELQAVVEENEIASGEDYSSLAKNIQTFWDGKNNIVFLRFKFETCRQQPGEQIDQWYQRLRKAAEPCEFGTLRDSLIRDKIVAYCESERLRRDFLQTNNISLADVLKKARAKEAAEQQATAMESDRPGEPQQLAAVRRDQKPQMPQTPTQHVSCDRCGRPGHPTCTAAQGKSCRKCGKPGHFARACRSKQGAPQSGADAVATLQGETSYQKVDHPDSGVFEVDQGEQSAHTIAEINGSRLSVLIDSGAARNVINRATFESLRQRPHLQTTSDRLFAYGSDRPMQLLGKAAMDVRIFGRQAVATFHVVEGRGITIIGRQTATQMDILRVGPPPTAGQQVLQVAEAEAAVDGLLSGTRSSGVPQGHVEDIGRVLRKHASVFSGIGCFTGPPADIHLTDSARPVCHAPSKVPIHLADAVDKELQLLEQLGIIEPVDGPAPWVARMVVVPKKEPGEVRITQDLRDVNRFVIRERHQIPTFEEVTGDMAGSTVFSELDIAKAFYQVPVAEKCRNLLTFSTPRGLRRLTRLCMGLSTSQEILQNSSAGLPNVKWIHDDVVVFGRTMAEHNSSLEACLARLAQHGITLNARKCRLARSSIEFMGMRLTAEGVQATESKAAVPMALTLQDIRKSSASDPVIRAAIAATQGGRWDRSNPEMRSLHALREELSAVDGVLLRHHRIVVPADLRQQMLELAHQGHQCSQKTIARLCTKVWWPRMATQAEEFVSRCRSCAVTNTPHTATGRAPAELLMGRRPNDIIPAARPSQRVRINEQRLREADAGAKAAMKQHADAKRRPRRHDVQVGDSVLRRRVGASKTQTPFESGAWTVQRVAGNSLLLRRDGTTCWRHCTAVKVVSPDLADAGAQTQTAAPRASGEAARDPPASPVALRPHPRAARAGSLLKPDEVPRRRLLRTVHNVLIVQHSSCALRVPSGEHRVVVGTIDGTQVQPTLNPSLMMSSAIAFLVPWKNSSGTASFLTSWLLTSRRRRSRAGFSIFSMLRIALTVTECSLLMYLITRSCTLKYSTAVFSSVSHLLHVSTRQSLCNRFLACSKRLVAQLGLDVAAAQLSFNILGSDDKKHWIFVVCEHGKLHNDHFVAPIMLMPRLAQLRTVVFTTWHGFHALASAEDSLHSRQFGCTSPAVLCSVLPAHHLKVGSQNAVLLKSGQQLAPLGALSQQRSFADEDQTAVRPRLRDASAVERCEKSGLLAANQRHKDNVVLVALVHIDAVHFDEAFFPSDEPHLALIRSEDGELAWLVPEPQERHRYFNDQLCLAVVNVFDEDFDYVCASAQGDDFPRPAVDAPPTAAPATSSQDGSEFRFGYVVHISPGRCGYVTYEDSPSAKHGVIFGHHWVQQLDLKLGDRLQYRIEKNGTKDVARDISKPPHILVKQDLKVAALPAASPTIKGTITGTHTLKTCQSKIYHVTTDTGKQTVLPRKLYFSGWDPEHGDQVTCTPREAKPGQKPTMDMRLEKPVQRSDQQVSSFIESLSSKTSNRDIQQLLEVPPGWSIVGQWPRLSADSLYTVLEFFVRVNSRASAYQQRDIGLSIQHLMHEKNFQLDRGACRQLFTEAASKSYSADKVSTLKTFCEMVGQLVPDRCYLIMQLCQQFYDTHFSGKDAFELAKLMCRRFLPVRNSDLSWHELSATLSKEEVLSSTDMGETIRLLPPMQTHAPYDSVADYLETNLKLLRADCFEKLRSGIRQFIGGNLNRRDMTVYHQVELRGIDITHKELSLVLKIEPFNRVVKNWEKSPLLMFGNLLCLSFDETFTEFVCVTVSNRDSGLLNQFGLIFVEPIFESGSIELCDLLRRLRLQKSSLWLAESPTYFQAYRHVLANVQALNGKTLPLEKELVSCTFDSIQLEESDSEDEPAESDMMAYSRDSLTSRWPHSGILRSRLSCAQRDKCDIKLFKDEICSRLDESQTQAFRNCTQRKISVIQGPPGCGKTYVGTHLVRYLTAQETKRHRNGPVLLVTYKNNALDEFIRKILTQQSSKVDLIRFGGRSKKTELTKDLDIRSRRDTVQDRDSREQWRLVEEAKEALLKHLNSLFGNENTPVRLDQRLIRIVSEKWHTLRYTQNLWELKPEDRFLFMQGCLLDHFDKAWTRHSSKLNFLFRQYERHRDEYKEANLNRDVKICQDVDLLWRKRRRSWSQCFLAVLATGRSDSYLIGDHKQLRPTVENYELVKHCHLDVSMMERLINCGFPFDCLQFQNRMRPDISKYLKLDVYPDLQDNIDSVKGHDIPSFMPKAVAFWDVENMSESGERSYVNDGEAELIVEVAMTFLRFGYKPSQLTILTPYQGQVRLIRRKLRPRLEDWERDVSNRSAALADEANEGFIKVHSIDVYQGDENDIVLVSLVRSEKPGFLASLNRRCVAQSRSHCGLIFIGKASLLRKCAEWSQLLTAFEEDGVLRSDFQVVCRKHGTEHSWRSAAELSRMKGVFCRSKCVETMPCGEHDCPKLCQPWHEHDRCDKMTLGSLKCEEKCIRMLSCGHPCPLKCSERCDSKHCTQNIEAQLSCGHVQSKLCNQPFGTCQESVAKTLPCGHVKQMLCFEWKKLKYEIVKCTETCSKKLPCGHQCTQKCFETCSPQLCIVNVSKRCLTCKEQFGSPCGKNQTHCDRIRTVKLSCGHALRTPCSQSSTASLAACKRPCEKTLPCGHKCQSVCSTSPCPPCPEKAFRKLCRHECQCWELSEECLTDVTKKFQCGHEETVACCALARLLEGQSCSACWGLEKQMRLRQLQSAHGSEIKRKMLTETDENTAVEYFKVHDRVMRYIKSEHSVTVRAILSIEKIENPALDRRLLDVSSQLVKKDAVPELFFHGTRNAIAELIIKEGFKVGSSGMYGAGIYFATDTTKSIQYCRESGTMSLLLCDVLLGRTMVCDKPQNHLNLSAVNGADYDSVFARRNTKGTGGVLNDEYIVYRPEQAAPRASIIAASGRLHGDAVAVSVGGSRYGWLLADDRLRRLLGARQQFERPAAGPLQLGAGQMRPESLRIEQQNLLGGGGCSSGRVELHRPGLAVSVAVGVQALHFGGGREAAVLLRLRLAALAGRLPLKASASCRWRPEQPKELGQLSRADRSKRAVLCCCVLPGGSRPGLEQDVRLRVRVQRGTGDAQSGIELPRRQPVASAPSQLGPPGGRRVEQLLNTPTVGLAALRQLQQRRLGVEGRVERAAGESAHAQQVGAEQTGQLGGGIGPHQHALHRLHLARLHALQAGLVKAVRRCRVPHQLRPQANSLSQSTTGQRNTRPELPAPLAADGAGLGDFSARVAVPEQLSQQRLEPGSSGRLYSTPGFGFVYWSAAQHAAQSSVTEQPAEGPAQIVLGRVQHSVGDWGLEMPSFEGGSDAFCAARSPKGPLTNSRDAKI</sequence>
<proteinExistence type="predicted"/>
<dbReference type="FunFam" id="1.10.340.70:FF:000004">
    <property type="entry name" value="Retrovirus-related Pol polyprotein from transposon 297-like Protein"/>
    <property type="match status" value="1"/>
</dbReference>
<dbReference type="Gene3D" id="3.10.10.10">
    <property type="entry name" value="HIV Type 1 Reverse Transcriptase, subunit A, domain 1"/>
    <property type="match status" value="1"/>
</dbReference>
<dbReference type="Pfam" id="PF25396">
    <property type="entry name" value="ZNFX1"/>
    <property type="match status" value="1"/>
</dbReference>
<dbReference type="Pfam" id="PF13087">
    <property type="entry name" value="AAA_12"/>
    <property type="match status" value="1"/>
</dbReference>
<dbReference type="Gene3D" id="3.40.50.300">
    <property type="entry name" value="P-loop containing nucleotide triphosphate hydrolases"/>
    <property type="match status" value="2"/>
</dbReference>
<keyword evidence="6" id="KW-0808">Transferase</keyword>
<dbReference type="GO" id="GO:0008270">
    <property type="term" value="F:zinc ion binding"/>
    <property type="evidence" value="ECO:0007669"/>
    <property type="project" value="UniProtKB-KW"/>
</dbReference>
<evidence type="ECO:0000259" key="10">
    <source>
        <dbReference type="PROSITE" id="PS51059"/>
    </source>
</evidence>
<dbReference type="Proteomes" id="UP000095280">
    <property type="component" value="Unplaced"/>
</dbReference>
<dbReference type="InterPro" id="IPR041679">
    <property type="entry name" value="DNA2/NAM7-like_C"/>
</dbReference>
<dbReference type="PROSITE" id="PS51059">
    <property type="entry name" value="PARP_CATALYTIC"/>
    <property type="match status" value="1"/>
</dbReference>
<dbReference type="Pfam" id="PF00078">
    <property type="entry name" value="RVT_1"/>
    <property type="match status" value="1"/>
</dbReference>
<evidence type="ECO:0000256" key="1">
    <source>
        <dbReference type="ARBA" id="ARBA00022723"/>
    </source>
</evidence>
<dbReference type="InterPro" id="IPR041588">
    <property type="entry name" value="Integrase_H2C2"/>
</dbReference>
<dbReference type="PANTHER" id="PTHR37984:SF9">
    <property type="entry name" value="INTEGRASE CATALYTIC DOMAIN-CONTAINING PROTEIN"/>
    <property type="match status" value="1"/>
</dbReference>
<dbReference type="EC" id="2.4.2.-" evidence="6"/>
<organism evidence="11 12">
    <name type="scientific">Macrostomum lignano</name>
    <dbReference type="NCBI Taxonomy" id="282301"/>
    <lineage>
        <taxon>Eukaryota</taxon>
        <taxon>Metazoa</taxon>
        <taxon>Spiralia</taxon>
        <taxon>Lophotrochozoa</taxon>
        <taxon>Platyhelminthes</taxon>
        <taxon>Rhabditophora</taxon>
        <taxon>Macrostomorpha</taxon>
        <taxon>Macrostomida</taxon>
        <taxon>Macrostomidae</taxon>
        <taxon>Macrostomum</taxon>
    </lineage>
</organism>
<feature type="domain" description="CCHC-type" evidence="8">
    <location>
        <begin position="467"/>
        <end position="482"/>
    </location>
</feature>
<dbReference type="SUPFAM" id="SSF57756">
    <property type="entry name" value="Retrovirus zinc finger-like domains"/>
    <property type="match status" value="1"/>
</dbReference>
<dbReference type="CDD" id="cd01647">
    <property type="entry name" value="RT_LTR"/>
    <property type="match status" value="1"/>
</dbReference>
<dbReference type="SUPFAM" id="SSF56672">
    <property type="entry name" value="DNA/RNA polymerases"/>
    <property type="match status" value="1"/>
</dbReference>
<feature type="compositionally biased region" description="Polar residues" evidence="7">
    <location>
        <begin position="3508"/>
        <end position="3522"/>
    </location>
</feature>
<dbReference type="InterPro" id="IPR036875">
    <property type="entry name" value="Znf_CCHC_sf"/>
</dbReference>
<dbReference type="GO" id="GO:0005634">
    <property type="term" value="C:nucleus"/>
    <property type="evidence" value="ECO:0007669"/>
    <property type="project" value="InterPro"/>
</dbReference>
<dbReference type="InterPro" id="IPR050951">
    <property type="entry name" value="Retrovirus_Pol_polyprotein"/>
</dbReference>
<dbReference type="InterPro" id="IPR041677">
    <property type="entry name" value="DNA2/NAM7_AAA_11"/>
</dbReference>
<dbReference type="GO" id="GO:0004386">
    <property type="term" value="F:helicase activity"/>
    <property type="evidence" value="ECO:0007669"/>
    <property type="project" value="InterPro"/>
</dbReference>
<dbReference type="CDD" id="cd00303">
    <property type="entry name" value="retropepsin_like"/>
    <property type="match status" value="1"/>
</dbReference>
<dbReference type="GO" id="GO:0006508">
    <property type="term" value="P:proteolysis"/>
    <property type="evidence" value="ECO:0007669"/>
    <property type="project" value="InterPro"/>
</dbReference>
<dbReference type="GO" id="GO:0004190">
    <property type="term" value="F:aspartic-type endopeptidase activity"/>
    <property type="evidence" value="ECO:0007669"/>
    <property type="project" value="InterPro"/>
</dbReference>
<evidence type="ECO:0000256" key="6">
    <source>
        <dbReference type="RuleBase" id="RU362114"/>
    </source>
</evidence>
<keyword evidence="6" id="KW-0328">Glycosyltransferase</keyword>
<reference evidence="12" key="1">
    <citation type="submission" date="2016-11" db="UniProtKB">
        <authorList>
            <consortium name="WormBaseParasite"/>
        </authorList>
    </citation>
    <scope>IDENTIFICATION</scope>
</reference>
<feature type="region of interest" description="Disordered" evidence="7">
    <location>
        <begin position="410"/>
        <end position="455"/>
    </location>
</feature>
<name>A0A1I8JMK6_9PLAT</name>
<dbReference type="InterPro" id="IPR057373">
    <property type="entry name" value="ZNFX1"/>
</dbReference>
<dbReference type="CDD" id="cd06008">
    <property type="entry name" value="NF-X1-zinc-finger"/>
    <property type="match status" value="2"/>
</dbReference>
<dbReference type="GO" id="GO:0003676">
    <property type="term" value="F:nucleic acid binding"/>
    <property type="evidence" value="ECO:0007669"/>
    <property type="project" value="InterPro"/>
</dbReference>
<evidence type="ECO:0000259" key="9">
    <source>
        <dbReference type="PROSITE" id="PS50878"/>
    </source>
</evidence>
<dbReference type="Pfam" id="PF13086">
    <property type="entry name" value="AAA_11"/>
    <property type="match status" value="1"/>
</dbReference>
<evidence type="ECO:0000259" key="8">
    <source>
        <dbReference type="PROSITE" id="PS50158"/>
    </source>
</evidence>
<dbReference type="WBParaSite" id="maker-uti_cns_0049184-snap-gene-0.3-mRNA-1">
    <property type="protein sequence ID" value="maker-uti_cns_0049184-snap-gene-0.3-mRNA-1"/>
    <property type="gene ID" value="maker-uti_cns_0049184-snap-gene-0.3"/>
</dbReference>
<dbReference type="PROSITE" id="PS50878">
    <property type="entry name" value="RT_POL"/>
    <property type="match status" value="1"/>
</dbReference>
<dbReference type="InterPro" id="IPR043502">
    <property type="entry name" value="DNA/RNA_pol_sf"/>
</dbReference>
<dbReference type="PANTHER" id="PTHR37984">
    <property type="entry name" value="PROTEIN CBG26694"/>
    <property type="match status" value="1"/>
</dbReference>
<accession>A0A1I8JMK6</accession>
<dbReference type="SUPFAM" id="SSF52540">
    <property type="entry name" value="P-loop containing nucleoside triphosphate hydrolases"/>
    <property type="match status" value="1"/>
</dbReference>
<keyword evidence="4" id="KW-0862">Zinc</keyword>
<feature type="domain" description="Reverse transcriptase" evidence="9">
    <location>
        <begin position="720"/>
        <end position="894"/>
    </location>
</feature>
<evidence type="ECO:0000256" key="7">
    <source>
        <dbReference type="SAM" id="MobiDB-lite"/>
    </source>
</evidence>
<dbReference type="InterPro" id="IPR021109">
    <property type="entry name" value="Peptidase_aspartic_dom_sf"/>
</dbReference>
<keyword evidence="1" id="KW-0479">Metal-binding</keyword>
<dbReference type="Pfam" id="PF17921">
    <property type="entry name" value="Integrase_H2C2"/>
    <property type="match status" value="1"/>
</dbReference>
<feature type="region of interest" description="Disordered" evidence="7">
    <location>
        <begin position="3505"/>
        <end position="3535"/>
    </location>
</feature>
<dbReference type="SMART" id="SM00343">
    <property type="entry name" value="ZnF_C2HC"/>
    <property type="match status" value="2"/>
</dbReference>
<dbReference type="InterPro" id="IPR012317">
    <property type="entry name" value="Poly(ADP-ribose)pol_cat_dom"/>
</dbReference>
<dbReference type="InterPro" id="IPR000967">
    <property type="entry name" value="Znf_NFX1"/>
</dbReference>
<keyword evidence="2" id="KW-0677">Repeat</keyword>
<feature type="region of interest" description="Disordered" evidence="7">
    <location>
        <begin position="1151"/>
        <end position="1190"/>
    </location>
</feature>
<dbReference type="SMART" id="SM00438">
    <property type="entry name" value="ZnF_NFX"/>
    <property type="match status" value="4"/>
</dbReference>
<dbReference type="PROSITE" id="PS50158">
    <property type="entry name" value="ZF_CCHC"/>
    <property type="match status" value="1"/>
</dbReference>
<feature type="region of interest" description="Disordered" evidence="7">
    <location>
        <begin position="3387"/>
        <end position="3415"/>
    </location>
</feature>
<feature type="compositionally biased region" description="Polar residues" evidence="7">
    <location>
        <begin position="437"/>
        <end position="446"/>
    </location>
</feature>
<dbReference type="InterPro" id="IPR047187">
    <property type="entry name" value="SF1_C_Upf1"/>
</dbReference>
<keyword evidence="6" id="KW-0520">NAD</keyword>
<protein>
    <recommendedName>
        <fullName evidence="6">Poly [ADP-ribose] polymerase</fullName>
        <shortName evidence="6">PARP</shortName>
        <ecNumber evidence="6">2.4.2.-</ecNumber>
    </recommendedName>
</protein>
<evidence type="ECO:0000256" key="5">
    <source>
        <dbReference type="PROSITE-ProRule" id="PRU00047"/>
    </source>
</evidence>
<dbReference type="PROSITE" id="PS00141">
    <property type="entry name" value="ASP_PROTEASE"/>
    <property type="match status" value="1"/>
</dbReference>
<dbReference type="SUPFAM" id="SSF56399">
    <property type="entry name" value="ADP-ribosylation"/>
    <property type="match status" value="1"/>
</dbReference>
<evidence type="ECO:0000256" key="3">
    <source>
        <dbReference type="ARBA" id="ARBA00022771"/>
    </source>
</evidence>
<dbReference type="Pfam" id="PF00098">
    <property type="entry name" value="zf-CCHC"/>
    <property type="match status" value="1"/>
</dbReference>
<evidence type="ECO:0000256" key="2">
    <source>
        <dbReference type="ARBA" id="ARBA00022737"/>
    </source>
</evidence>
<dbReference type="InterPro" id="IPR001969">
    <property type="entry name" value="Aspartic_peptidase_AS"/>
</dbReference>
<dbReference type="SUPFAM" id="SSF50630">
    <property type="entry name" value="Acid proteases"/>
    <property type="match status" value="1"/>
</dbReference>
<dbReference type="CDD" id="cd18808">
    <property type="entry name" value="SF1_C_Upf1"/>
    <property type="match status" value="1"/>
</dbReference>
<dbReference type="Gene3D" id="3.90.228.10">
    <property type="match status" value="1"/>
</dbReference>
<dbReference type="InterPro" id="IPR043128">
    <property type="entry name" value="Rev_trsase/Diguanyl_cyclase"/>
</dbReference>
<feature type="domain" description="PARP catalytic" evidence="10">
    <location>
        <begin position="3017"/>
        <end position="3222"/>
    </location>
</feature>
<dbReference type="Pfam" id="PF00644">
    <property type="entry name" value="PARP"/>
    <property type="match status" value="1"/>
</dbReference>
<keyword evidence="11" id="KW-1185">Reference proteome</keyword>
<dbReference type="Gene3D" id="2.40.70.10">
    <property type="entry name" value="Acid Proteases"/>
    <property type="match status" value="1"/>
</dbReference>
<keyword evidence="3 5" id="KW-0863">Zinc-finger</keyword>
<dbReference type="Gene3D" id="3.30.70.270">
    <property type="match status" value="1"/>
</dbReference>
<dbReference type="InterPro" id="IPR001878">
    <property type="entry name" value="Znf_CCHC"/>
</dbReference>
<evidence type="ECO:0000256" key="4">
    <source>
        <dbReference type="ARBA" id="ARBA00022833"/>
    </source>
</evidence>